<protein>
    <submittedName>
        <fullName evidence="2">Uncharacterized protein</fullName>
    </submittedName>
</protein>
<organism evidence="2 3">
    <name type="scientific">Lecanosticta acicola</name>
    <dbReference type="NCBI Taxonomy" id="111012"/>
    <lineage>
        <taxon>Eukaryota</taxon>
        <taxon>Fungi</taxon>
        <taxon>Dikarya</taxon>
        <taxon>Ascomycota</taxon>
        <taxon>Pezizomycotina</taxon>
        <taxon>Dothideomycetes</taxon>
        <taxon>Dothideomycetidae</taxon>
        <taxon>Mycosphaerellales</taxon>
        <taxon>Mycosphaerellaceae</taxon>
        <taxon>Lecanosticta</taxon>
    </lineage>
</organism>
<feature type="compositionally biased region" description="Basic residues" evidence="1">
    <location>
        <begin position="132"/>
        <end position="141"/>
    </location>
</feature>
<sequence>MPPYLWNPVPRKIRGTTSKVPPVMARPAYVSSIADFDRADEFRMDDVLESAVDQLEAQAKNPKPMTLSDLIVRFGELGFHQTARFDFRPPRPCKNWPGPSHGDFPLHEAISVRTRTAAVARTGSKIMARAKHPRCMKKKTIRSVPPQSRPSASPRDPSLTLLGLPAEIRNAIWSLIVLSDKPIEAHVREICPLKKKRNRVLMRALPREPLVSAVNRQIRKESLSLFYGSNAFVFEKPDFRGTKGHSMTDVANVKRWAQGRDFASYLSQVDLRFVAYAHSGSEKESYPHFVYRLRRVDCTTNLKIAVKTTSGKKLKLCVCSESVSFSNDKNLLEAAIEVLEQRLVRFLKPGGRPLTEKYIDNEDVKCEMCEMPKVRRIWSGI</sequence>
<feature type="region of interest" description="Disordered" evidence="1">
    <location>
        <begin position="132"/>
        <end position="158"/>
    </location>
</feature>
<dbReference type="Proteomes" id="UP001296104">
    <property type="component" value="Unassembled WGS sequence"/>
</dbReference>
<gene>
    <name evidence="2" type="ORF">LECACI_7A008411</name>
</gene>
<proteinExistence type="predicted"/>
<keyword evidence="3" id="KW-1185">Reference proteome</keyword>
<evidence type="ECO:0000256" key="1">
    <source>
        <dbReference type="SAM" id="MobiDB-lite"/>
    </source>
</evidence>
<evidence type="ECO:0000313" key="2">
    <source>
        <dbReference type="EMBL" id="CAK4033253.1"/>
    </source>
</evidence>
<dbReference type="AlphaFoldDB" id="A0AAI8Z6A1"/>
<dbReference type="PANTHER" id="PTHR42085">
    <property type="entry name" value="F-BOX DOMAIN-CONTAINING PROTEIN"/>
    <property type="match status" value="1"/>
</dbReference>
<evidence type="ECO:0000313" key="3">
    <source>
        <dbReference type="Proteomes" id="UP001296104"/>
    </source>
</evidence>
<name>A0AAI8Z6A1_9PEZI</name>
<accession>A0AAI8Z6A1</accession>
<comment type="caution">
    <text evidence="2">The sequence shown here is derived from an EMBL/GenBank/DDBJ whole genome shotgun (WGS) entry which is preliminary data.</text>
</comment>
<reference evidence="2" key="1">
    <citation type="submission" date="2023-11" db="EMBL/GenBank/DDBJ databases">
        <authorList>
            <person name="Alioto T."/>
            <person name="Alioto T."/>
            <person name="Gomez Garrido J."/>
        </authorList>
    </citation>
    <scope>NUCLEOTIDE SEQUENCE</scope>
</reference>
<dbReference type="InterPro" id="IPR038883">
    <property type="entry name" value="AN11006-like"/>
</dbReference>
<dbReference type="EMBL" id="CAVMBE010000081">
    <property type="protein sequence ID" value="CAK4033253.1"/>
    <property type="molecule type" value="Genomic_DNA"/>
</dbReference>
<dbReference type="PANTHER" id="PTHR42085:SF2">
    <property type="entry name" value="F-BOX DOMAIN-CONTAINING PROTEIN"/>
    <property type="match status" value="1"/>
</dbReference>